<dbReference type="Proteomes" id="UP000887116">
    <property type="component" value="Unassembled WGS sequence"/>
</dbReference>
<dbReference type="OrthoDB" id="6438218at2759"/>
<evidence type="ECO:0000313" key="2">
    <source>
        <dbReference type="Proteomes" id="UP000887116"/>
    </source>
</evidence>
<accession>A0A8X6LIW8</accession>
<evidence type="ECO:0000313" key="1">
    <source>
        <dbReference type="EMBL" id="GFR08964.1"/>
    </source>
</evidence>
<dbReference type="EMBL" id="BMAO01006491">
    <property type="protein sequence ID" value="GFR08964.1"/>
    <property type="molecule type" value="Genomic_DNA"/>
</dbReference>
<name>A0A8X6LIW8_TRICU</name>
<comment type="caution">
    <text evidence="1">The sequence shown here is derived from an EMBL/GenBank/DDBJ whole genome shotgun (WGS) entry which is preliminary data.</text>
</comment>
<dbReference type="AlphaFoldDB" id="A0A8X6LIW8"/>
<proteinExistence type="predicted"/>
<sequence length="83" mass="9621">MDSDIKDVINIPEQLQCQDKARFRFPQCLCLVPRDETNCSGTFSRNNPVENLDKISECFFSKTRKRKSGLVGRIRLRQITSLD</sequence>
<keyword evidence="2" id="KW-1185">Reference proteome</keyword>
<protein>
    <submittedName>
        <fullName evidence="1">Uncharacterized protein</fullName>
    </submittedName>
</protein>
<gene>
    <name evidence="1" type="ORF">TNCT_577701</name>
</gene>
<organism evidence="1 2">
    <name type="scientific">Trichonephila clavata</name>
    <name type="common">Joro spider</name>
    <name type="synonym">Nephila clavata</name>
    <dbReference type="NCBI Taxonomy" id="2740835"/>
    <lineage>
        <taxon>Eukaryota</taxon>
        <taxon>Metazoa</taxon>
        <taxon>Ecdysozoa</taxon>
        <taxon>Arthropoda</taxon>
        <taxon>Chelicerata</taxon>
        <taxon>Arachnida</taxon>
        <taxon>Araneae</taxon>
        <taxon>Araneomorphae</taxon>
        <taxon>Entelegynae</taxon>
        <taxon>Araneoidea</taxon>
        <taxon>Nephilidae</taxon>
        <taxon>Trichonephila</taxon>
    </lineage>
</organism>
<reference evidence="1" key="1">
    <citation type="submission" date="2020-07" db="EMBL/GenBank/DDBJ databases">
        <title>Multicomponent nature underlies the extraordinary mechanical properties of spider dragline silk.</title>
        <authorList>
            <person name="Kono N."/>
            <person name="Nakamura H."/>
            <person name="Mori M."/>
            <person name="Yoshida Y."/>
            <person name="Ohtoshi R."/>
            <person name="Malay A.D."/>
            <person name="Moran D.A.P."/>
            <person name="Tomita M."/>
            <person name="Numata K."/>
            <person name="Arakawa K."/>
        </authorList>
    </citation>
    <scope>NUCLEOTIDE SEQUENCE</scope>
</reference>